<dbReference type="AlphaFoldDB" id="A0A8C2D8H2"/>
<dbReference type="SUPFAM" id="SSF47060">
    <property type="entry name" value="S15/NS1 RNA-binding domain"/>
    <property type="match status" value="1"/>
</dbReference>
<comment type="similarity">
    <text evidence="2">Belongs to the universal ribosomal protein uS15 family.</text>
</comment>
<evidence type="ECO:0000256" key="3">
    <source>
        <dbReference type="ARBA" id="ARBA00022946"/>
    </source>
</evidence>
<evidence type="ECO:0000256" key="8">
    <source>
        <dbReference type="ARBA" id="ARBA00035528"/>
    </source>
</evidence>
<feature type="compositionally biased region" description="Basic and acidic residues" evidence="9">
    <location>
        <begin position="277"/>
        <end position="297"/>
    </location>
</feature>
<dbReference type="InterPro" id="IPR000589">
    <property type="entry name" value="Ribosomal_uS15"/>
</dbReference>
<proteinExistence type="inferred from homology"/>
<organism evidence="10 11">
    <name type="scientific">Cyprinus carpio</name>
    <name type="common">Common carp</name>
    <dbReference type="NCBI Taxonomy" id="7962"/>
    <lineage>
        <taxon>Eukaryota</taxon>
        <taxon>Metazoa</taxon>
        <taxon>Chordata</taxon>
        <taxon>Craniata</taxon>
        <taxon>Vertebrata</taxon>
        <taxon>Euteleostomi</taxon>
        <taxon>Actinopterygii</taxon>
        <taxon>Neopterygii</taxon>
        <taxon>Teleostei</taxon>
        <taxon>Ostariophysi</taxon>
        <taxon>Cypriniformes</taxon>
        <taxon>Cyprinidae</taxon>
        <taxon>Cyprininae</taxon>
        <taxon>Cyprinus</taxon>
    </lineage>
</organism>
<accession>A0A8C2D8H2</accession>
<dbReference type="SMART" id="SM01387">
    <property type="entry name" value="Ribosomal_S15"/>
    <property type="match status" value="1"/>
</dbReference>
<dbReference type="Gene3D" id="1.10.287.10">
    <property type="entry name" value="S15/NS1, RNA-binding"/>
    <property type="match status" value="1"/>
</dbReference>
<keyword evidence="4" id="KW-0689">Ribosomal protein</keyword>
<dbReference type="GO" id="GO:0003723">
    <property type="term" value="F:RNA binding"/>
    <property type="evidence" value="ECO:0007669"/>
    <property type="project" value="TreeGrafter"/>
</dbReference>
<evidence type="ECO:0000256" key="4">
    <source>
        <dbReference type="ARBA" id="ARBA00022980"/>
    </source>
</evidence>
<dbReference type="InterPro" id="IPR005290">
    <property type="entry name" value="Ribosomal_uS15_bac-type"/>
</dbReference>
<dbReference type="GO" id="GO:0005763">
    <property type="term" value="C:mitochondrial small ribosomal subunit"/>
    <property type="evidence" value="ECO:0007669"/>
    <property type="project" value="TreeGrafter"/>
</dbReference>
<evidence type="ECO:0000256" key="6">
    <source>
        <dbReference type="ARBA" id="ARBA00023274"/>
    </source>
</evidence>
<dbReference type="HAMAP" id="MF_01343_B">
    <property type="entry name" value="Ribosomal_uS15_B"/>
    <property type="match status" value="1"/>
</dbReference>
<evidence type="ECO:0000256" key="7">
    <source>
        <dbReference type="ARBA" id="ARBA00035249"/>
    </source>
</evidence>
<evidence type="ECO:0000256" key="5">
    <source>
        <dbReference type="ARBA" id="ARBA00023128"/>
    </source>
</evidence>
<sequence>MVLKNIFRSTVLDLRTWSVFLGARKGNTVSPVFKPSQCRFYANWTLTGIYKRDEILLNQAVRQYARPSRKKQEFPSQLQDLHPSLLKHEYASVPLAQSYGSDMESPIFALTHSYLCNTMISEKLSLKEEQLIAKVQRGENDRSSTEVKVAILTARIRNFQEHLHKHPKDKANKRWMLMAIDSRKKKLKFLRRTRYDSFKKVCQELGITYTFPPEYYRRVTRRWLAKKAFCNKVTFSAQPKCPSGFFLFFSPDFRVCNSTVVYIVFLSSQVFQEVQKQKEEQREKQRSADPKGKEPTSSKEPQGTVA</sequence>
<keyword evidence="6" id="KW-0687">Ribonucleoprotein</keyword>
<evidence type="ECO:0000313" key="10">
    <source>
        <dbReference type="Ensembl" id="ENSCCRP00020022956.1"/>
    </source>
</evidence>
<protein>
    <recommendedName>
        <fullName evidence="7">Small ribosomal subunit protein uS15m</fullName>
    </recommendedName>
    <alternativeName>
        <fullName evidence="8">28S ribosomal protein S15, mitochondrial</fullName>
    </alternativeName>
</protein>
<dbReference type="GO" id="GO:0032543">
    <property type="term" value="P:mitochondrial translation"/>
    <property type="evidence" value="ECO:0007669"/>
    <property type="project" value="TreeGrafter"/>
</dbReference>
<name>A0A8C2D8H2_CYPCA</name>
<keyword evidence="3" id="KW-0809">Transit peptide</keyword>
<dbReference type="Proteomes" id="UP000694701">
    <property type="component" value="Unplaced"/>
</dbReference>
<dbReference type="PANTHER" id="PTHR46685:SF1">
    <property type="entry name" value="SMALL RIBOSOMAL SUBUNIT PROTEIN US15M"/>
    <property type="match status" value="1"/>
</dbReference>
<dbReference type="NCBIfam" id="TIGR00952">
    <property type="entry name" value="S15_bact"/>
    <property type="match status" value="1"/>
</dbReference>
<dbReference type="CDD" id="cd00353">
    <property type="entry name" value="Ribosomal_S15p_S13e"/>
    <property type="match status" value="1"/>
</dbReference>
<evidence type="ECO:0000256" key="1">
    <source>
        <dbReference type="ARBA" id="ARBA00004173"/>
    </source>
</evidence>
<evidence type="ECO:0000256" key="9">
    <source>
        <dbReference type="SAM" id="MobiDB-lite"/>
    </source>
</evidence>
<dbReference type="Ensembl" id="ENSCCRT00020025206.1">
    <property type="protein sequence ID" value="ENSCCRP00020022956.1"/>
    <property type="gene ID" value="ENSCCRG00020010704.1"/>
</dbReference>
<dbReference type="InterPro" id="IPR009068">
    <property type="entry name" value="uS15_NS1_RNA-bd_sf"/>
</dbReference>
<dbReference type="InterPro" id="IPR052137">
    <property type="entry name" value="uS15_ribosomal"/>
</dbReference>
<dbReference type="GO" id="GO:0003735">
    <property type="term" value="F:structural constituent of ribosome"/>
    <property type="evidence" value="ECO:0007669"/>
    <property type="project" value="InterPro"/>
</dbReference>
<dbReference type="PANTHER" id="PTHR46685">
    <property type="entry name" value="28S RIBOSOMAL PROTEIN S15, MITOCHONDRIAL"/>
    <property type="match status" value="1"/>
</dbReference>
<reference evidence="10" key="1">
    <citation type="submission" date="2025-08" db="UniProtKB">
        <authorList>
            <consortium name="Ensembl"/>
        </authorList>
    </citation>
    <scope>IDENTIFICATION</scope>
</reference>
<evidence type="ECO:0000313" key="11">
    <source>
        <dbReference type="Proteomes" id="UP000694701"/>
    </source>
</evidence>
<evidence type="ECO:0000256" key="2">
    <source>
        <dbReference type="ARBA" id="ARBA00008434"/>
    </source>
</evidence>
<comment type="subcellular location">
    <subcellularLocation>
        <location evidence="1">Mitochondrion</location>
    </subcellularLocation>
</comment>
<feature type="region of interest" description="Disordered" evidence="9">
    <location>
        <begin position="277"/>
        <end position="306"/>
    </location>
</feature>
<dbReference type="Pfam" id="PF00312">
    <property type="entry name" value="Ribosomal_S15"/>
    <property type="match status" value="1"/>
</dbReference>
<keyword evidence="5" id="KW-0496">Mitochondrion</keyword>